<feature type="non-terminal residue" evidence="1">
    <location>
        <position position="1"/>
    </location>
</feature>
<name>A0A8J6NE18_9BACT</name>
<reference evidence="1 2" key="1">
    <citation type="submission" date="2020-08" db="EMBL/GenBank/DDBJ databases">
        <title>Bridging the membrane lipid divide: bacteria of the FCB group superphylum have the potential to synthesize archaeal ether lipids.</title>
        <authorList>
            <person name="Villanueva L."/>
            <person name="Von Meijenfeldt F.A.B."/>
            <person name="Westbye A.B."/>
            <person name="Yadav S."/>
            <person name="Hopmans E.C."/>
            <person name="Dutilh B.E."/>
            <person name="Sinninghe Damste J.S."/>
        </authorList>
    </citation>
    <scope>NUCLEOTIDE SEQUENCE [LARGE SCALE GENOMIC DNA]</scope>
    <source>
        <strain evidence="1">NIOZ-UU47</strain>
    </source>
</reference>
<protein>
    <submittedName>
        <fullName evidence="1">Pyruvate, phosphate dikinase</fullName>
    </submittedName>
</protein>
<gene>
    <name evidence="1" type="ORF">H8E41_07590</name>
</gene>
<dbReference type="AlphaFoldDB" id="A0A8J6NE18"/>
<organism evidence="1 2">
    <name type="scientific">Candidatus Desulfobia pelagia</name>
    <dbReference type="NCBI Taxonomy" id="2841692"/>
    <lineage>
        <taxon>Bacteria</taxon>
        <taxon>Pseudomonadati</taxon>
        <taxon>Thermodesulfobacteriota</taxon>
        <taxon>Desulfobulbia</taxon>
        <taxon>Desulfobulbales</taxon>
        <taxon>Desulfobulbaceae</taxon>
        <taxon>Candidatus Desulfobia</taxon>
    </lineage>
</organism>
<keyword evidence="1" id="KW-0670">Pyruvate</keyword>
<evidence type="ECO:0000313" key="1">
    <source>
        <dbReference type="EMBL" id="MBC8317755.1"/>
    </source>
</evidence>
<dbReference type="EMBL" id="JACNJZ010000102">
    <property type="protein sequence ID" value="MBC8317755.1"/>
    <property type="molecule type" value="Genomic_DNA"/>
</dbReference>
<sequence length="194" mass="21507">PKNIKKKDILLKTSGPIIGQAVAKRIDRIIYVIPSIYSTLTPSERFSVARLIGDLTNELPEDKNTMMVGPGRWGSKMPELGVPVTFSDIRNTSVLCELVTMHEKLTPDISLGTHFFNDIVEMGIVYMGIYPGEDGYALNEKLILQGTNLLSKVYKKADRVAAAIHVADMDNAKMSVFIHANTLNQEGIVFQTKK</sequence>
<accession>A0A8J6NE18</accession>
<dbReference type="Proteomes" id="UP000614424">
    <property type="component" value="Unassembled WGS sequence"/>
</dbReference>
<comment type="caution">
    <text evidence="1">The sequence shown here is derived from an EMBL/GenBank/DDBJ whole genome shotgun (WGS) entry which is preliminary data.</text>
</comment>
<proteinExistence type="predicted"/>
<evidence type="ECO:0000313" key="2">
    <source>
        <dbReference type="Proteomes" id="UP000614424"/>
    </source>
</evidence>